<dbReference type="EMBL" id="BMKI01000001">
    <property type="protein sequence ID" value="GGC74620.1"/>
    <property type="molecule type" value="Genomic_DNA"/>
</dbReference>
<evidence type="ECO:0000313" key="2">
    <source>
        <dbReference type="Proteomes" id="UP000630615"/>
    </source>
</evidence>
<sequence>MTYFDKTQKQIEQTDVYCTATEERLDETEKSMIIQELLSEDGRKKYESFGYDTSDVQHPDTYERLSKEKERLQRMIRYKTSGGHSYDAGGLSKKKVPKEIKELLIQLYNEEAATAISEINTLMTKRTQLMKETVREVTRLSNDLATIKREHARAYQRLCDYLSSNDVVHEPMGNDATYRQLLKQLNQFD</sequence>
<dbReference type="Proteomes" id="UP000630615">
    <property type="component" value="Unassembled WGS sequence"/>
</dbReference>
<gene>
    <name evidence="1" type="ORF">GCM10011573_00140</name>
</gene>
<reference evidence="2" key="1">
    <citation type="journal article" date="2019" name="Int. J. Syst. Evol. Microbiol.">
        <title>The Global Catalogue of Microorganisms (GCM) 10K type strain sequencing project: providing services to taxonomists for standard genome sequencing and annotation.</title>
        <authorList>
            <consortium name="The Broad Institute Genomics Platform"/>
            <consortium name="The Broad Institute Genome Sequencing Center for Infectious Disease"/>
            <person name="Wu L."/>
            <person name="Ma J."/>
        </authorList>
    </citation>
    <scope>NUCLEOTIDE SEQUENCE [LARGE SCALE GENOMIC DNA]</scope>
    <source>
        <strain evidence="2">CGMCC 1.15942</strain>
    </source>
</reference>
<protein>
    <submittedName>
        <fullName evidence="1">Uncharacterized protein</fullName>
    </submittedName>
</protein>
<organism evidence="1 2">
    <name type="scientific">Enterococcus wangshanyuanii</name>
    <dbReference type="NCBI Taxonomy" id="2005703"/>
    <lineage>
        <taxon>Bacteria</taxon>
        <taxon>Bacillati</taxon>
        <taxon>Bacillota</taxon>
        <taxon>Bacilli</taxon>
        <taxon>Lactobacillales</taxon>
        <taxon>Enterococcaceae</taxon>
        <taxon>Enterococcus</taxon>
    </lineage>
</organism>
<dbReference type="RefSeq" id="WP_088271373.1">
    <property type="nucleotide sequence ID" value="NZ_BMKI01000001.1"/>
</dbReference>
<evidence type="ECO:0000313" key="1">
    <source>
        <dbReference type="EMBL" id="GGC74620.1"/>
    </source>
</evidence>
<accession>A0ABQ1NHA3</accession>
<comment type="caution">
    <text evidence="1">The sequence shown here is derived from an EMBL/GenBank/DDBJ whole genome shotgun (WGS) entry which is preliminary data.</text>
</comment>
<proteinExistence type="predicted"/>
<name>A0ABQ1NHA3_9ENTE</name>
<keyword evidence="2" id="KW-1185">Reference proteome</keyword>